<dbReference type="CDD" id="cd00041">
    <property type="entry name" value="CUB"/>
    <property type="match status" value="1"/>
</dbReference>
<dbReference type="EC" id="3.1.1.32" evidence="4"/>
<dbReference type="FunFam" id="3.40.50.1820:FF:000076">
    <property type="entry name" value="phospholipase A1"/>
    <property type="match status" value="1"/>
</dbReference>
<feature type="transmembrane region" description="Helical" evidence="10">
    <location>
        <begin position="205"/>
        <end position="230"/>
    </location>
</feature>
<evidence type="ECO:0000256" key="2">
    <source>
        <dbReference type="ARBA" id="ARBA00004613"/>
    </source>
</evidence>
<dbReference type="CDD" id="cd00707">
    <property type="entry name" value="Pancreat_lipase_like"/>
    <property type="match status" value="1"/>
</dbReference>
<evidence type="ECO:0000256" key="10">
    <source>
        <dbReference type="SAM" id="Phobius"/>
    </source>
</evidence>
<name>A0A6P8LMP3_BOMIM</name>
<evidence type="ECO:0000256" key="4">
    <source>
        <dbReference type="ARBA" id="ARBA00013179"/>
    </source>
</evidence>
<keyword evidence="10" id="KW-0812">Transmembrane</keyword>
<dbReference type="PANTHER" id="PTHR11610">
    <property type="entry name" value="LIPASE"/>
    <property type="match status" value="1"/>
</dbReference>
<dbReference type="PROSITE" id="PS50068">
    <property type="entry name" value="LDLRA_2"/>
    <property type="match status" value="1"/>
</dbReference>
<keyword evidence="6" id="KW-0378">Hydrolase</keyword>
<dbReference type="GO" id="GO:0005615">
    <property type="term" value="C:extracellular space"/>
    <property type="evidence" value="ECO:0007669"/>
    <property type="project" value="TreeGrafter"/>
</dbReference>
<reference evidence="14" key="1">
    <citation type="submission" date="2025-08" db="UniProtKB">
        <authorList>
            <consortium name="RefSeq"/>
        </authorList>
    </citation>
    <scope>IDENTIFICATION</scope>
</reference>
<keyword evidence="7" id="KW-1015">Disulfide bond</keyword>
<comment type="catalytic activity">
    <reaction evidence="1">
        <text>a 1,2-diacyl-sn-glycero-3-phosphocholine + H2O = a 2-acyl-sn-glycero-3-phosphocholine + a fatty acid + H(+)</text>
        <dbReference type="Rhea" id="RHEA:18689"/>
        <dbReference type="ChEBI" id="CHEBI:15377"/>
        <dbReference type="ChEBI" id="CHEBI:15378"/>
        <dbReference type="ChEBI" id="CHEBI:28868"/>
        <dbReference type="ChEBI" id="CHEBI:57643"/>
        <dbReference type="ChEBI" id="CHEBI:57875"/>
        <dbReference type="EC" id="3.1.1.32"/>
    </reaction>
</comment>
<dbReference type="InterPro" id="IPR000859">
    <property type="entry name" value="CUB_dom"/>
</dbReference>
<feature type="chain" id="PRO_5028446500" description="phospholipase A1" evidence="11">
    <location>
        <begin position="25"/>
        <end position="691"/>
    </location>
</feature>
<dbReference type="SUPFAM" id="SSF57424">
    <property type="entry name" value="LDL receptor-like module"/>
    <property type="match status" value="1"/>
</dbReference>
<evidence type="ECO:0000256" key="1">
    <source>
        <dbReference type="ARBA" id="ARBA00000111"/>
    </source>
</evidence>
<dbReference type="InterPro" id="IPR013818">
    <property type="entry name" value="Lipase"/>
</dbReference>
<feature type="signal peptide" evidence="11">
    <location>
        <begin position="1"/>
        <end position="24"/>
    </location>
</feature>
<dbReference type="InterPro" id="IPR033906">
    <property type="entry name" value="Lipase_N"/>
</dbReference>
<evidence type="ECO:0000256" key="11">
    <source>
        <dbReference type="SAM" id="SignalP"/>
    </source>
</evidence>
<dbReference type="PRINTS" id="PR00821">
    <property type="entry name" value="TAGLIPASE"/>
</dbReference>
<accession>A0A6P8LMP3</accession>
<comment type="subcellular location">
    <subcellularLocation>
        <location evidence="2">Secreted</location>
    </subcellularLocation>
</comment>
<keyword evidence="10" id="KW-1133">Transmembrane helix</keyword>
<evidence type="ECO:0000313" key="14">
    <source>
        <dbReference type="RefSeq" id="XP_033176229.1"/>
    </source>
</evidence>
<evidence type="ECO:0000256" key="7">
    <source>
        <dbReference type="ARBA" id="ARBA00023157"/>
    </source>
</evidence>
<dbReference type="InterPro" id="IPR000734">
    <property type="entry name" value="TAG_lipase"/>
</dbReference>
<evidence type="ECO:0000256" key="3">
    <source>
        <dbReference type="ARBA" id="ARBA00010701"/>
    </source>
</evidence>
<dbReference type="GO" id="GO:0017171">
    <property type="term" value="F:serine hydrolase activity"/>
    <property type="evidence" value="ECO:0007669"/>
    <property type="project" value="TreeGrafter"/>
</dbReference>
<comment type="similarity">
    <text evidence="3 9">Belongs to the AB hydrolase superfamily. Lipase family.</text>
</comment>
<proteinExistence type="inferred from homology"/>
<keyword evidence="13" id="KW-1185">Reference proteome</keyword>
<dbReference type="OrthoDB" id="199913at2759"/>
<dbReference type="InterPro" id="IPR023415">
    <property type="entry name" value="LDLR_class-A_CS"/>
</dbReference>
<dbReference type="SUPFAM" id="SSF53474">
    <property type="entry name" value="alpha/beta-Hydrolases"/>
    <property type="match status" value="1"/>
</dbReference>
<evidence type="ECO:0000256" key="8">
    <source>
        <dbReference type="PROSITE-ProRule" id="PRU00124"/>
    </source>
</evidence>
<dbReference type="PROSITE" id="PS01209">
    <property type="entry name" value="LDLRA_1"/>
    <property type="match status" value="1"/>
</dbReference>
<dbReference type="AlphaFoldDB" id="A0A6P8LMP3"/>
<dbReference type="Gene3D" id="2.60.120.290">
    <property type="entry name" value="Spermadhesin, CUB domain"/>
    <property type="match status" value="1"/>
</dbReference>
<organism evidence="13 14">
    <name type="scientific">Bombus impatiens</name>
    <name type="common">Bumblebee</name>
    <dbReference type="NCBI Taxonomy" id="132113"/>
    <lineage>
        <taxon>Eukaryota</taxon>
        <taxon>Metazoa</taxon>
        <taxon>Ecdysozoa</taxon>
        <taxon>Arthropoda</taxon>
        <taxon>Hexapoda</taxon>
        <taxon>Insecta</taxon>
        <taxon>Pterygota</taxon>
        <taxon>Neoptera</taxon>
        <taxon>Endopterygota</taxon>
        <taxon>Hymenoptera</taxon>
        <taxon>Apocrita</taxon>
        <taxon>Aculeata</taxon>
        <taxon>Apoidea</taxon>
        <taxon>Anthophila</taxon>
        <taxon>Apidae</taxon>
        <taxon>Bombus</taxon>
        <taxon>Pyrobombus</taxon>
    </lineage>
</organism>
<evidence type="ECO:0000256" key="5">
    <source>
        <dbReference type="ARBA" id="ARBA00022525"/>
    </source>
</evidence>
<gene>
    <name evidence="14" type="primary">LOC100740535</name>
</gene>
<sequence>MWLTGGSCAFLLLALTLCQGLVQAKNDNYQISDVCKKNYMRDLYRKIDGAVLMSQLEKDLDCTITFQTHSILQRFMLRFDQLQLDCNDHLYIYDGAHAVSSYKADLSCQNTKQSVGAIYTRTNFVTLKYVTDSWGTISNGFRLVITAVKDPKHTCKDFRCTQNEFCIETDLLCDGVNHCGDGSDEATSTLCANSEASTILGMQTIWFVVALVFLILSVAGLVTVAVLCFCRQRAATPRHPHNAHNAQTHPPVSFPSQVTIDPHRNDGAWRNVINELDRHIFSANLGSLFTENAVIWVGTANYRVRKAVQRNFRLGSRVKPALTAVSLQSCRWRTTGPVNRLNMEHLTTWKMFYVCVLAISLMVRPSTGSQMQPLVVSNSLDEGVAKDYFIGPCLVNTNQTCPDKEVTFFLYTQRNPDAGQQIMVDEKRSNLKRIHFEPSNPTKILIHGYDSDMALSYLVDVRNEYLKTYDYNVIAMDWHRLATAPCYPIVVQNVPHVGDCLAQLVQRLRDVGADDIHVIGFSLGAHVPAFAARALRPYKMSRITGLDPAMPLFVTVENDYKLDPSDAVFVDVFHTNAFIQGKVEMSGHIDFYMNGGINQPGCWDNWKPFECDHHRSVMYFAESINSDVGFWGWKCGGFSFYLLGLCPPRYPAVLAGDKVDKKSRGFHLVRTNGHKPYAMGNFSVNRLDMYT</sequence>
<dbReference type="Proteomes" id="UP000515180">
    <property type="component" value="Unplaced"/>
</dbReference>
<keyword evidence="5" id="KW-0964">Secreted</keyword>
<dbReference type="Gene3D" id="4.10.400.10">
    <property type="entry name" value="Low-density Lipoprotein Receptor"/>
    <property type="match status" value="1"/>
</dbReference>
<feature type="domain" description="Lipase" evidence="12">
    <location>
        <begin position="398"/>
        <end position="646"/>
    </location>
</feature>
<dbReference type="InterPro" id="IPR036055">
    <property type="entry name" value="LDL_receptor-like_sf"/>
</dbReference>
<dbReference type="InterPro" id="IPR002172">
    <property type="entry name" value="LDrepeatLR_classA_rpt"/>
</dbReference>
<dbReference type="SUPFAM" id="SSF49854">
    <property type="entry name" value="Spermadhesin, CUB domain"/>
    <property type="match status" value="1"/>
</dbReference>
<feature type="transmembrane region" description="Helical" evidence="10">
    <location>
        <begin position="346"/>
        <end position="363"/>
    </location>
</feature>
<evidence type="ECO:0000256" key="6">
    <source>
        <dbReference type="ARBA" id="ARBA00022801"/>
    </source>
</evidence>
<dbReference type="Pfam" id="PF00057">
    <property type="entry name" value="Ldl_recept_a"/>
    <property type="match status" value="1"/>
</dbReference>
<comment type="caution">
    <text evidence="8">Lacks conserved residue(s) required for the propagation of feature annotation.</text>
</comment>
<dbReference type="Gene3D" id="3.40.50.1820">
    <property type="entry name" value="alpha/beta hydrolase"/>
    <property type="match status" value="1"/>
</dbReference>
<dbReference type="Pfam" id="PF00151">
    <property type="entry name" value="Lipase"/>
    <property type="match status" value="1"/>
</dbReference>
<dbReference type="GO" id="GO:0016042">
    <property type="term" value="P:lipid catabolic process"/>
    <property type="evidence" value="ECO:0007669"/>
    <property type="project" value="TreeGrafter"/>
</dbReference>
<dbReference type="RefSeq" id="XP_033176229.1">
    <property type="nucleotide sequence ID" value="XM_033320338.1"/>
</dbReference>
<evidence type="ECO:0000256" key="9">
    <source>
        <dbReference type="RuleBase" id="RU004262"/>
    </source>
</evidence>
<dbReference type="CDD" id="cd00112">
    <property type="entry name" value="LDLa"/>
    <property type="match status" value="1"/>
</dbReference>
<dbReference type="InterPro" id="IPR029058">
    <property type="entry name" value="AB_hydrolase_fold"/>
</dbReference>
<keyword evidence="10" id="KW-0472">Membrane</keyword>
<evidence type="ECO:0000313" key="13">
    <source>
        <dbReference type="Proteomes" id="UP000515180"/>
    </source>
</evidence>
<dbReference type="PANTHER" id="PTHR11610:SF151">
    <property type="entry name" value="PHOSPHOLIPASE A1 MEMBER A-LIKE PROTEIN"/>
    <property type="match status" value="1"/>
</dbReference>
<evidence type="ECO:0000259" key="12">
    <source>
        <dbReference type="Pfam" id="PF00151"/>
    </source>
</evidence>
<dbReference type="GeneID" id="100740535"/>
<dbReference type="InterPro" id="IPR035914">
    <property type="entry name" value="Sperma_CUB_dom_sf"/>
</dbReference>
<keyword evidence="11" id="KW-0732">Signal</keyword>
<dbReference type="GO" id="GO:0008970">
    <property type="term" value="F:phospholipase A1 activity"/>
    <property type="evidence" value="ECO:0007669"/>
    <property type="project" value="UniProtKB-EC"/>
</dbReference>
<protein>
    <recommendedName>
        <fullName evidence="4">phospholipase A1</fullName>
        <ecNumber evidence="4">3.1.1.32</ecNumber>
    </recommendedName>
</protein>
<dbReference type="SMART" id="SM00192">
    <property type="entry name" value="LDLa"/>
    <property type="match status" value="1"/>
</dbReference>